<gene>
    <name evidence="2" type="primary">106052002</name>
</gene>
<dbReference type="VEuPathDB" id="VectorBase:BGLB013462"/>
<sequence>MISMNVTNTKRNGRPSEMCNSLDDCFDQINHSKNHGRNIHETLSGVSSDHSHKSNQAMRIPRKSRSACQQTSEAALGHPRTIVPASHQTPSNQALEQTPKEIVCRYRRPYTKQELTRALPRRSFFSCHENALREAKLSRKLTEKLNRNRGESAPISRGRPTIKPLTSTLHMLDSDRINTNLKECLDTSNGVDFFKGTQPTIDNIEPLFKYLEYIKANQEEFLRYLQSKKLVADDTQSSIIKLGHAFELRHHGGQIQRSLDDLDVVVMAAKILNHRTSLRASANSRTDKMWRSGLLPDNSQSFVEKISRDESTPMTELEKRLLRAEEWATTVSTYTLNRIKQQVLKDLGYGDHDLEMWWQPLQTCQYLRSGPSS</sequence>
<dbReference type="OrthoDB" id="6090075at2759"/>
<evidence type="ECO:0000256" key="1">
    <source>
        <dbReference type="SAM" id="MobiDB-lite"/>
    </source>
</evidence>
<dbReference type="KEGG" id="bgt:106052002"/>
<feature type="region of interest" description="Disordered" evidence="1">
    <location>
        <begin position="43"/>
        <end position="95"/>
    </location>
</feature>
<organism evidence="2 3">
    <name type="scientific">Biomphalaria glabrata</name>
    <name type="common">Bloodfluke planorb</name>
    <name type="synonym">Freshwater snail</name>
    <dbReference type="NCBI Taxonomy" id="6526"/>
    <lineage>
        <taxon>Eukaryota</taxon>
        <taxon>Metazoa</taxon>
        <taxon>Spiralia</taxon>
        <taxon>Lophotrochozoa</taxon>
        <taxon>Mollusca</taxon>
        <taxon>Gastropoda</taxon>
        <taxon>Heterobranchia</taxon>
        <taxon>Euthyneura</taxon>
        <taxon>Panpulmonata</taxon>
        <taxon>Hygrophila</taxon>
        <taxon>Lymnaeoidea</taxon>
        <taxon>Planorbidae</taxon>
        <taxon>Biomphalaria</taxon>
    </lineage>
</organism>
<accession>A0A2C9K5E5</accession>
<evidence type="ECO:0000313" key="3">
    <source>
        <dbReference type="Proteomes" id="UP000076420"/>
    </source>
</evidence>
<reference evidence="2" key="1">
    <citation type="submission" date="2020-05" db="UniProtKB">
        <authorList>
            <consortium name="EnsemblMetazoa"/>
        </authorList>
    </citation>
    <scope>IDENTIFICATION</scope>
    <source>
        <strain evidence="2">BB02</strain>
    </source>
</reference>
<dbReference type="VEuPathDB" id="VectorBase:BGLAX_043954"/>
<proteinExistence type="predicted"/>
<feature type="compositionally biased region" description="Polar residues" evidence="1">
    <location>
        <begin position="86"/>
        <end position="95"/>
    </location>
</feature>
<evidence type="ECO:0000313" key="2">
    <source>
        <dbReference type="EnsemblMetazoa" id="BGLB013462-PB"/>
    </source>
</evidence>
<dbReference type="EnsemblMetazoa" id="BGLB013462-RB">
    <property type="protein sequence ID" value="BGLB013462-PB"/>
    <property type="gene ID" value="BGLB013462"/>
</dbReference>
<dbReference type="AlphaFoldDB" id="A0A2C9K5E5"/>
<name>A0A2C9K5E5_BIOGL</name>
<protein>
    <submittedName>
        <fullName evidence="2">Uncharacterized protein</fullName>
    </submittedName>
</protein>
<dbReference type="Proteomes" id="UP000076420">
    <property type="component" value="Unassembled WGS sequence"/>
</dbReference>